<reference evidence="1 2" key="1">
    <citation type="journal article" date="2023" name="Proc. Natl. Acad. Sci. U.S.A.">
        <title>A global phylogenomic analysis of the shiitake genus Lentinula.</title>
        <authorList>
            <person name="Sierra-Patev S."/>
            <person name="Min B."/>
            <person name="Naranjo-Ortiz M."/>
            <person name="Looney B."/>
            <person name="Konkel Z."/>
            <person name="Slot J.C."/>
            <person name="Sakamoto Y."/>
            <person name="Steenwyk J.L."/>
            <person name="Rokas A."/>
            <person name="Carro J."/>
            <person name="Camarero S."/>
            <person name="Ferreira P."/>
            <person name="Molpeceres G."/>
            <person name="Ruiz-Duenas F.J."/>
            <person name="Serrano A."/>
            <person name="Henrissat B."/>
            <person name="Drula E."/>
            <person name="Hughes K.W."/>
            <person name="Mata J.L."/>
            <person name="Ishikawa N.K."/>
            <person name="Vargas-Isla R."/>
            <person name="Ushijima S."/>
            <person name="Smith C.A."/>
            <person name="Donoghue J."/>
            <person name="Ahrendt S."/>
            <person name="Andreopoulos W."/>
            <person name="He G."/>
            <person name="LaButti K."/>
            <person name="Lipzen A."/>
            <person name="Ng V."/>
            <person name="Riley R."/>
            <person name="Sandor L."/>
            <person name="Barry K."/>
            <person name="Martinez A.T."/>
            <person name="Xiao Y."/>
            <person name="Gibbons J.G."/>
            <person name="Terashima K."/>
            <person name="Grigoriev I.V."/>
            <person name="Hibbett D."/>
        </authorList>
    </citation>
    <scope>NUCLEOTIDE SEQUENCE [LARGE SCALE GENOMIC DNA]</scope>
    <source>
        <strain evidence="1 2">TFB7810</strain>
    </source>
</reference>
<evidence type="ECO:0000313" key="1">
    <source>
        <dbReference type="EMBL" id="KAJ3742943.1"/>
    </source>
</evidence>
<dbReference type="Proteomes" id="UP001142393">
    <property type="component" value="Unassembled WGS sequence"/>
</dbReference>
<keyword evidence="2" id="KW-1185">Reference proteome</keyword>
<dbReference type="AlphaFoldDB" id="A0A9W8NXQ8"/>
<dbReference type="EMBL" id="JANVFU010000009">
    <property type="protein sequence ID" value="KAJ3742943.1"/>
    <property type="molecule type" value="Genomic_DNA"/>
</dbReference>
<protein>
    <submittedName>
        <fullName evidence="1">Uncharacterized protein</fullName>
    </submittedName>
</protein>
<organism evidence="1 2">
    <name type="scientific">Lentinula detonsa</name>
    <dbReference type="NCBI Taxonomy" id="2804962"/>
    <lineage>
        <taxon>Eukaryota</taxon>
        <taxon>Fungi</taxon>
        <taxon>Dikarya</taxon>
        <taxon>Basidiomycota</taxon>
        <taxon>Agaricomycotina</taxon>
        <taxon>Agaricomycetes</taxon>
        <taxon>Agaricomycetidae</taxon>
        <taxon>Agaricales</taxon>
        <taxon>Marasmiineae</taxon>
        <taxon>Omphalotaceae</taxon>
        <taxon>Lentinula</taxon>
    </lineage>
</organism>
<proteinExistence type="predicted"/>
<name>A0A9W8NXQ8_9AGAR</name>
<sequence>MPLTSHSIFSPDGKPKGFTLSSFNGGPMVDDITNGSRDITKQLEYLTLSSESDFVSSIAEAQHKIWSTEKQLERLKLDLVHLLLQHGQDTLIEASPDLDYDVAEVEGLPSVQDLHVQTVYDKACSLTPISIVKTMSSDNTRPQRATRGIGGAAAQLAAVGDKISDPVQRSSRSRIGPTLDEQPANVMAPLLRSARSSRSRSNAPAAPNVFLPPPQQLQEPLMVINVGWNARNLNTSIYRVAQIRT</sequence>
<evidence type="ECO:0000313" key="2">
    <source>
        <dbReference type="Proteomes" id="UP001142393"/>
    </source>
</evidence>
<gene>
    <name evidence="1" type="ORF">DFH05DRAFT_1461141</name>
</gene>
<comment type="caution">
    <text evidence="1">The sequence shown here is derived from an EMBL/GenBank/DDBJ whole genome shotgun (WGS) entry which is preliminary data.</text>
</comment>
<accession>A0A9W8NXQ8</accession>